<evidence type="ECO:0000313" key="3">
    <source>
        <dbReference type="EMBL" id="GIH78362.1"/>
    </source>
</evidence>
<dbReference type="Proteomes" id="UP000616724">
    <property type="component" value="Unassembled WGS sequence"/>
</dbReference>
<dbReference type="AlphaFoldDB" id="A0A8J3W718"/>
<gene>
    <name evidence="3" type="ORF">Plo01_47910</name>
</gene>
<dbReference type="EMBL" id="BOOH01000039">
    <property type="protein sequence ID" value="GIH78362.1"/>
    <property type="molecule type" value="Genomic_DNA"/>
</dbReference>
<feature type="domain" description="DUF4440" evidence="2">
    <location>
        <begin position="12"/>
        <end position="112"/>
    </location>
</feature>
<dbReference type="Gene3D" id="3.10.450.50">
    <property type="match status" value="1"/>
</dbReference>
<name>A0A8J3W718_9ACTN</name>
<feature type="region of interest" description="Disordered" evidence="1">
    <location>
        <begin position="115"/>
        <end position="145"/>
    </location>
</feature>
<feature type="compositionally biased region" description="Basic residues" evidence="1">
    <location>
        <begin position="132"/>
        <end position="141"/>
    </location>
</feature>
<dbReference type="SUPFAM" id="SSF54427">
    <property type="entry name" value="NTF2-like"/>
    <property type="match status" value="1"/>
</dbReference>
<sequence>MAERTLEDELYEAERRLQAAMLAGDVEELDQLLDERLVFTGPPDGQCHTDAKELDLRNHRSRTQVMTEVTQEDLTVLVAGSTGVTCFLGTLKGTFAGEPFALRMRYTRTWRRVRLAHPGRPRQPGDHADRRAARRASRGRGSRSALTREIHCGNLRSVVRSGLR</sequence>
<accession>A0A8J3W718</accession>
<proteinExistence type="predicted"/>
<dbReference type="InterPro" id="IPR027843">
    <property type="entry name" value="DUF4440"/>
</dbReference>
<reference evidence="3 4" key="1">
    <citation type="submission" date="2021-01" db="EMBL/GenBank/DDBJ databases">
        <title>Whole genome shotgun sequence of Planobispora longispora NBRC 13918.</title>
        <authorList>
            <person name="Komaki H."/>
            <person name="Tamura T."/>
        </authorList>
    </citation>
    <scope>NUCLEOTIDE SEQUENCE [LARGE SCALE GENOMIC DNA]</scope>
    <source>
        <strain evidence="3 4">NBRC 13918</strain>
    </source>
</reference>
<dbReference type="Pfam" id="PF14534">
    <property type="entry name" value="DUF4440"/>
    <property type="match status" value="1"/>
</dbReference>
<evidence type="ECO:0000256" key="1">
    <source>
        <dbReference type="SAM" id="MobiDB-lite"/>
    </source>
</evidence>
<evidence type="ECO:0000259" key="2">
    <source>
        <dbReference type="Pfam" id="PF14534"/>
    </source>
</evidence>
<organism evidence="3 4">
    <name type="scientific">Planobispora longispora</name>
    <dbReference type="NCBI Taxonomy" id="28887"/>
    <lineage>
        <taxon>Bacteria</taxon>
        <taxon>Bacillati</taxon>
        <taxon>Actinomycetota</taxon>
        <taxon>Actinomycetes</taxon>
        <taxon>Streptosporangiales</taxon>
        <taxon>Streptosporangiaceae</taxon>
        <taxon>Planobispora</taxon>
    </lineage>
</organism>
<comment type="caution">
    <text evidence="3">The sequence shown here is derived from an EMBL/GenBank/DDBJ whole genome shotgun (WGS) entry which is preliminary data.</text>
</comment>
<protein>
    <recommendedName>
        <fullName evidence="2">DUF4440 domain-containing protein</fullName>
    </recommendedName>
</protein>
<keyword evidence="4" id="KW-1185">Reference proteome</keyword>
<evidence type="ECO:0000313" key="4">
    <source>
        <dbReference type="Proteomes" id="UP000616724"/>
    </source>
</evidence>
<dbReference type="InterPro" id="IPR032710">
    <property type="entry name" value="NTF2-like_dom_sf"/>
</dbReference>
<dbReference type="RefSeq" id="WP_203892874.1">
    <property type="nucleotide sequence ID" value="NZ_BOOH01000039.1"/>
</dbReference>